<dbReference type="Proteomes" id="UP000694580">
    <property type="component" value="Chromosome 3"/>
</dbReference>
<evidence type="ECO:0000313" key="6">
    <source>
        <dbReference type="Proteomes" id="UP000694580"/>
    </source>
</evidence>
<dbReference type="Ensembl" id="ENSDCDT00010004095.1">
    <property type="protein sequence ID" value="ENSDCDP00010003942.1"/>
    <property type="gene ID" value="ENSDCDG00010001793.1"/>
</dbReference>
<dbReference type="GeneTree" id="ENSGT00950000182865"/>
<reference evidence="5" key="3">
    <citation type="submission" date="2025-09" db="UniProtKB">
        <authorList>
            <consortium name="Ensembl"/>
        </authorList>
    </citation>
    <scope>IDENTIFICATION</scope>
</reference>
<feature type="active site" description="Glycyl thioester intermediate" evidence="3">
    <location>
        <position position="171"/>
    </location>
</feature>
<evidence type="ECO:0000256" key="1">
    <source>
        <dbReference type="ARBA" id="ARBA00022679"/>
    </source>
</evidence>
<accession>A0AAY4A4M1</accession>
<dbReference type="InterPro" id="IPR000569">
    <property type="entry name" value="HECT_dom"/>
</dbReference>
<organism evidence="5 6">
    <name type="scientific">Denticeps clupeoides</name>
    <name type="common">denticle herring</name>
    <dbReference type="NCBI Taxonomy" id="299321"/>
    <lineage>
        <taxon>Eukaryota</taxon>
        <taxon>Metazoa</taxon>
        <taxon>Chordata</taxon>
        <taxon>Craniata</taxon>
        <taxon>Vertebrata</taxon>
        <taxon>Euteleostomi</taxon>
        <taxon>Actinopterygii</taxon>
        <taxon>Neopterygii</taxon>
        <taxon>Teleostei</taxon>
        <taxon>Clupei</taxon>
        <taxon>Clupeiformes</taxon>
        <taxon>Denticipitoidei</taxon>
        <taxon>Denticipitidae</taxon>
        <taxon>Denticeps</taxon>
    </lineage>
</organism>
<feature type="domain" description="HECT" evidence="4">
    <location>
        <begin position="136"/>
        <end position="203"/>
    </location>
</feature>
<dbReference type="GO" id="GO:0004842">
    <property type="term" value="F:ubiquitin-protein transferase activity"/>
    <property type="evidence" value="ECO:0007669"/>
    <property type="project" value="InterPro"/>
</dbReference>
<keyword evidence="6" id="KW-1185">Reference proteome</keyword>
<dbReference type="Pfam" id="PF00632">
    <property type="entry name" value="HECT"/>
    <property type="match status" value="1"/>
</dbReference>
<evidence type="ECO:0000256" key="3">
    <source>
        <dbReference type="PROSITE-ProRule" id="PRU00104"/>
    </source>
</evidence>
<reference evidence="5" key="2">
    <citation type="submission" date="2025-08" db="UniProtKB">
        <authorList>
            <consortium name="Ensembl"/>
        </authorList>
    </citation>
    <scope>IDENTIFICATION</scope>
</reference>
<proteinExistence type="predicted"/>
<name>A0AAY4A4M1_9TELE</name>
<dbReference type="AlphaFoldDB" id="A0AAY4A4M1"/>
<keyword evidence="2 3" id="KW-0833">Ubl conjugation pathway</keyword>
<dbReference type="InterPro" id="IPR035983">
    <property type="entry name" value="Hect_E3_ubiquitin_ligase"/>
</dbReference>
<dbReference type="Gene3D" id="3.30.2410.10">
    <property type="entry name" value="Hect, E3 ligase catalytic domain"/>
    <property type="match status" value="1"/>
</dbReference>
<dbReference type="SUPFAM" id="SSF56204">
    <property type="entry name" value="Hect, E3 ligase catalytic domain"/>
    <property type="match status" value="1"/>
</dbReference>
<reference evidence="5 6" key="1">
    <citation type="submission" date="2020-06" db="EMBL/GenBank/DDBJ databases">
        <authorList>
            <consortium name="Wellcome Sanger Institute Data Sharing"/>
        </authorList>
    </citation>
    <scope>NUCLEOTIDE SEQUENCE [LARGE SCALE GENOMIC DNA]</scope>
</reference>
<keyword evidence="1" id="KW-0808">Transferase</keyword>
<evidence type="ECO:0000313" key="5">
    <source>
        <dbReference type="Ensembl" id="ENSDCDP00010003942.1"/>
    </source>
</evidence>
<dbReference type="PROSITE" id="PS50237">
    <property type="entry name" value="HECT"/>
    <property type="match status" value="1"/>
</dbReference>
<protein>
    <recommendedName>
        <fullName evidence="4">HECT domain-containing protein</fullName>
    </recommendedName>
</protein>
<evidence type="ECO:0000256" key="2">
    <source>
        <dbReference type="ARBA" id="ARBA00022786"/>
    </source>
</evidence>
<sequence>MQPASSTSVDVLFLMGPLEALKVNLATLVTELVGCLRPMKTVNDKQMLVKDILIFLWHHCILLFIYGFREGMKTLGVLQQIQQYPDAFHPMLCHKKDKLTADILDHLFHIQFSESGSNSVYLLLSEKATAVCLEDLMMFAAGLTAVPPAGMTPPPCIEFLSDSPFPVANTCANTLKLPICDSYSIFKVNMDFGIQNAPGFGCS</sequence>
<evidence type="ECO:0000259" key="4">
    <source>
        <dbReference type="PROSITE" id="PS50237"/>
    </source>
</evidence>